<gene>
    <name evidence="1" type="ORF">BDP27DRAFT_1425804</name>
</gene>
<dbReference type="Proteomes" id="UP000772434">
    <property type="component" value="Unassembled WGS sequence"/>
</dbReference>
<name>A0A9P5U2C1_9AGAR</name>
<evidence type="ECO:0000313" key="1">
    <source>
        <dbReference type="EMBL" id="KAF9064515.1"/>
    </source>
</evidence>
<sequence length="162" mass="17766">MKQWFIGGMPKTNCTAVNPPVLADSLDILRARFDEKSVIYDEWMLGSSKQVHAADKFRSANVPRAVPQSTRLSSDMSTTDEVSQRLNTLMLSATTLMQNNTGARQVDFDPVVCFICGNPCGPDGVHAVQLLTFDTQQSRYVVPSGELPTVPSGWNGRLAAYL</sequence>
<organism evidence="1 2">
    <name type="scientific">Rhodocollybia butyracea</name>
    <dbReference type="NCBI Taxonomy" id="206335"/>
    <lineage>
        <taxon>Eukaryota</taxon>
        <taxon>Fungi</taxon>
        <taxon>Dikarya</taxon>
        <taxon>Basidiomycota</taxon>
        <taxon>Agaricomycotina</taxon>
        <taxon>Agaricomycetes</taxon>
        <taxon>Agaricomycetidae</taxon>
        <taxon>Agaricales</taxon>
        <taxon>Marasmiineae</taxon>
        <taxon>Omphalotaceae</taxon>
        <taxon>Rhodocollybia</taxon>
    </lineage>
</organism>
<comment type="caution">
    <text evidence="1">The sequence shown here is derived from an EMBL/GenBank/DDBJ whole genome shotgun (WGS) entry which is preliminary data.</text>
</comment>
<keyword evidence="2" id="KW-1185">Reference proteome</keyword>
<accession>A0A9P5U2C1</accession>
<dbReference type="OrthoDB" id="5535068at2759"/>
<dbReference type="AlphaFoldDB" id="A0A9P5U2C1"/>
<reference evidence="1" key="1">
    <citation type="submission" date="2020-11" db="EMBL/GenBank/DDBJ databases">
        <authorList>
            <consortium name="DOE Joint Genome Institute"/>
            <person name="Ahrendt S."/>
            <person name="Riley R."/>
            <person name="Andreopoulos W."/>
            <person name="Labutti K."/>
            <person name="Pangilinan J."/>
            <person name="Ruiz-Duenas F.J."/>
            <person name="Barrasa J.M."/>
            <person name="Sanchez-Garcia M."/>
            <person name="Camarero S."/>
            <person name="Miyauchi S."/>
            <person name="Serrano A."/>
            <person name="Linde D."/>
            <person name="Babiker R."/>
            <person name="Drula E."/>
            <person name="Ayuso-Fernandez I."/>
            <person name="Pacheco R."/>
            <person name="Padilla G."/>
            <person name="Ferreira P."/>
            <person name="Barriuso J."/>
            <person name="Kellner H."/>
            <person name="Castanera R."/>
            <person name="Alfaro M."/>
            <person name="Ramirez L."/>
            <person name="Pisabarro A.G."/>
            <person name="Kuo A."/>
            <person name="Tritt A."/>
            <person name="Lipzen A."/>
            <person name="He G."/>
            <person name="Yan M."/>
            <person name="Ng V."/>
            <person name="Cullen D."/>
            <person name="Martin F."/>
            <person name="Rosso M.-N."/>
            <person name="Henrissat B."/>
            <person name="Hibbett D."/>
            <person name="Martinez A.T."/>
            <person name="Grigoriev I.V."/>
        </authorList>
    </citation>
    <scope>NUCLEOTIDE SEQUENCE</scope>
    <source>
        <strain evidence="1">AH 40177</strain>
    </source>
</reference>
<protein>
    <submittedName>
        <fullName evidence="1">Uncharacterized protein</fullName>
    </submittedName>
</protein>
<dbReference type="EMBL" id="JADNRY010000122">
    <property type="protein sequence ID" value="KAF9064515.1"/>
    <property type="molecule type" value="Genomic_DNA"/>
</dbReference>
<proteinExistence type="predicted"/>
<evidence type="ECO:0000313" key="2">
    <source>
        <dbReference type="Proteomes" id="UP000772434"/>
    </source>
</evidence>